<gene>
    <name evidence="3" type="ORF">ccrud_04435</name>
</gene>
<evidence type="ECO:0000256" key="2">
    <source>
        <dbReference type="ARBA" id="ARBA00023235"/>
    </source>
</evidence>
<comment type="similarity">
    <text evidence="1">Belongs to the LacAB/RpiB family.</text>
</comment>
<accession>A0A172QS70</accession>
<dbReference type="GO" id="GO:0005975">
    <property type="term" value="P:carbohydrate metabolic process"/>
    <property type="evidence" value="ECO:0007669"/>
    <property type="project" value="InterPro"/>
</dbReference>
<dbReference type="STRING" id="1652495.ccrud_04435"/>
<dbReference type="Gene3D" id="3.40.1400.10">
    <property type="entry name" value="Sugar-phosphate isomerase, RpiB/LacA/LacB"/>
    <property type="match status" value="1"/>
</dbReference>
<dbReference type="Proteomes" id="UP000076929">
    <property type="component" value="Chromosome"/>
</dbReference>
<dbReference type="EMBL" id="CP015622">
    <property type="protein sequence ID" value="ANE03537.1"/>
    <property type="molecule type" value="Genomic_DNA"/>
</dbReference>
<keyword evidence="2" id="KW-0413">Isomerase</keyword>
<dbReference type="AlphaFoldDB" id="A0A172QS70"/>
<dbReference type="Pfam" id="PF02502">
    <property type="entry name" value="LacAB_rpiB"/>
    <property type="match status" value="1"/>
</dbReference>
<keyword evidence="4" id="KW-1185">Reference proteome</keyword>
<dbReference type="PANTHER" id="PTHR43732">
    <property type="entry name" value="RIBOSE 5-PHOSPHATE ISOMERASE-RELATED"/>
    <property type="match status" value="1"/>
</dbReference>
<protein>
    <recommendedName>
        <fullName evidence="5">Ribose-5-phosphate isomerase</fullName>
    </recommendedName>
</protein>
<dbReference type="KEGG" id="ccjz:ccrud_04435"/>
<dbReference type="PANTHER" id="PTHR43732:SF1">
    <property type="entry name" value="RIBOSE 5-PHOSPHATE ISOMERASE"/>
    <property type="match status" value="1"/>
</dbReference>
<dbReference type="InterPro" id="IPR003500">
    <property type="entry name" value="RpiB_LacA_LacB"/>
</dbReference>
<proteinExistence type="inferred from homology"/>
<dbReference type="InterPro" id="IPR036569">
    <property type="entry name" value="RpiB_LacA_LacB_sf"/>
</dbReference>
<dbReference type="GO" id="GO:0016861">
    <property type="term" value="F:intramolecular oxidoreductase activity, interconverting aldoses and ketoses"/>
    <property type="evidence" value="ECO:0007669"/>
    <property type="project" value="UniProtKB-ARBA"/>
</dbReference>
<evidence type="ECO:0008006" key="5">
    <source>
        <dbReference type="Google" id="ProtNLM"/>
    </source>
</evidence>
<dbReference type="PIRSF" id="PIRSF005384">
    <property type="entry name" value="RpiB_LacA_B"/>
    <property type="match status" value="1"/>
</dbReference>
<sequence length="137" mass="13927">MGLRIAIGADQGAFQLKSAIVDLLHESPLVDETLDVGVNSPGDTSNDHVGVAVQVANHVAAGMADRGLAFCGNGLGVAIAANSVETVAAVTADDIFSVQTSISNNRAQVLCMGAKVVGVELARTLVSAWLAEEMPNG</sequence>
<organism evidence="3 4">
    <name type="scientific">Corynebacterium crudilactis</name>
    <dbReference type="NCBI Taxonomy" id="1652495"/>
    <lineage>
        <taxon>Bacteria</taxon>
        <taxon>Bacillati</taxon>
        <taxon>Actinomycetota</taxon>
        <taxon>Actinomycetes</taxon>
        <taxon>Mycobacteriales</taxon>
        <taxon>Corynebacteriaceae</taxon>
        <taxon>Corynebacterium</taxon>
    </lineage>
</organism>
<evidence type="ECO:0000313" key="3">
    <source>
        <dbReference type="EMBL" id="ANE03537.1"/>
    </source>
</evidence>
<dbReference type="SUPFAM" id="SSF89623">
    <property type="entry name" value="Ribose/Galactose isomerase RpiB/AlsB"/>
    <property type="match status" value="1"/>
</dbReference>
<evidence type="ECO:0000313" key="4">
    <source>
        <dbReference type="Proteomes" id="UP000076929"/>
    </source>
</evidence>
<reference evidence="3 4" key="1">
    <citation type="submission" date="2016-05" db="EMBL/GenBank/DDBJ databases">
        <title>Complete genome sequence of Corynebacterium crudilactis, a new Corynebacterium species isolated from raw cow's milk.</title>
        <authorList>
            <person name="Christian R."/>
            <person name="Zimmermann J."/>
            <person name="Lipski A."/>
            <person name="Kalinowski J."/>
        </authorList>
    </citation>
    <scope>NUCLEOTIDE SEQUENCE [LARGE SCALE GENOMIC DNA]</scope>
    <source>
        <strain evidence="3 4">JZ16</strain>
    </source>
</reference>
<dbReference type="RefSeq" id="WP_066565038.1">
    <property type="nucleotide sequence ID" value="NZ_CP015622.1"/>
</dbReference>
<evidence type="ECO:0000256" key="1">
    <source>
        <dbReference type="ARBA" id="ARBA00008754"/>
    </source>
</evidence>
<dbReference type="InterPro" id="IPR051812">
    <property type="entry name" value="SPI_LacAB/RpiB"/>
</dbReference>
<name>A0A172QS70_9CORY</name>
<dbReference type="OrthoDB" id="1778624at2"/>